<dbReference type="EMBL" id="QXGA01002371">
    <property type="protein sequence ID" value="KAE9098979.1"/>
    <property type="molecule type" value="Genomic_DNA"/>
</dbReference>
<evidence type="ECO:0000313" key="18">
    <source>
        <dbReference type="Proteomes" id="UP000460718"/>
    </source>
</evidence>
<evidence type="ECO:0000313" key="10">
    <source>
        <dbReference type="EMBL" id="KAE9282899.1"/>
    </source>
</evidence>
<organism evidence="5 17">
    <name type="scientific">Phytophthora fragariae</name>
    <dbReference type="NCBI Taxonomy" id="53985"/>
    <lineage>
        <taxon>Eukaryota</taxon>
        <taxon>Sar</taxon>
        <taxon>Stramenopiles</taxon>
        <taxon>Oomycota</taxon>
        <taxon>Peronosporomycetes</taxon>
        <taxon>Peronosporales</taxon>
        <taxon>Peronosporaceae</taxon>
        <taxon>Phytophthora</taxon>
    </lineage>
</organism>
<dbReference type="Proteomes" id="UP000437068">
    <property type="component" value="Unassembled WGS sequence"/>
</dbReference>
<dbReference type="EMBL" id="QXGB01002320">
    <property type="protein sequence ID" value="KAE9179092.1"/>
    <property type="molecule type" value="Genomic_DNA"/>
</dbReference>
<dbReference type="EMBL" id="QXFZ01002334">
    <property type="protein sequence ID" value="KAE9078179.1"/>
    <property type="molecule type" value="Genomic_DNA"/>
</dbReference>
<dbReference type="OrthoDB" id="103359at2759"/>
<dbReference type="Proteomes" id="UP000460718">
    <property type="component" value="Unassembled WGS sequence"/>
</dbReference>
<accession>A0A6A3QK60</accession>
<keyword evidence="13" id="KW-1185">Reference proteome</keyword>
<evidence type="ECO:0000313" key="19">
    <source>
        <dbReference type="Proteomes" id="UP000476176"/>
    </source>
</evidence>
<evidence type="ECO:0000313" key="16">
    <source>
        <dbReference type="Proteomes" id="UP000440732"/>
    </source>
</evidence>
<evidence type="ECO:0000313" key="12">
    <source>
        <dbReference type="Proteomes" id="UP000429523"/>
    </source>
</evidence>
<evidence type="ECO:0000313" key="2">
    <source>
        <dbReference type="EMBL" id="KAE8925033.1"/>
    </source>
</evidence>
<protein>
    <submittedName>
        <fullName evidence="5">Uncharacterized protein</fullName>
    </submittedName>
</protein>
<evidence type="ECO:0000313" key="17">
    <source>
        <dbReference type="Proteomes" id="UP000441208"/>
    </source>
</evidence>
<name>A0A6A3QK60_9STRA</name>
<dbReference type="EMBL" id="QXFW01002326">
    <property type="protein sequence ID" value="KAE8979689.1"/>
    <property type="molecule type" value="Genomic_DNA"/>
</dbReference>
<evidence type="ECO:0000313" key="4">
    <source>
        <dbReference type="EMBL" id="KAE9077747.1"/>
    </source>
</evidence>
<evidence type="ECO:0000256" key="1">
    <source>
        <dbReference type="SAM" id="MobiDB-lite"/>
    </source>
</evidence>
<dbReference type="AlphaFoldDB" id="A0A6A3QK60"/>
<dbReference type="Proteomes" id="UP000486351">
    <property type="component" value="Unassembled WGS sequence"/>
</dbReference>
<dbReference type="EMBL" id="QXGD01002345">
    <property type="protein sequence ID" value="KAE9189926.1"/>
    <property type="molecule type" value="Genomic_DNA"/>
</dbReference>
<dbReference type="Proteomes" id="UP000441208">
    <property type="component" value="Unassembled WGS sequence"/>
</dbReference>
<evidence type="ECO:0000313" key="11">
    <source>
        <dbReference type="EMBL" id="KAE9298899.1"/>
    </source>
</evidence>
<evidence type="ECO:0000313" key="21">
    <source>
        <dbReference type="Proteomes" id="UP000488956"/>
    </source>
</evidence>
<gene>
    <name evidence="10" type="ORF">PF001_g23093</name>
    <name evidence="9" type="ORF">PF002_g24917</name>
    <name evidence="8" type="ORF">PF004_g22335</name>
    <name evidence="7" type="ORF">PF005_g23817</name>
    <name evidence="6" type="ORF">PF006_g23242</name>
    <name evidence="5" type="ORF">PF007_g23961</name>
    <name evidence="11" type="ORF">PF008_g23388</name>
    <name evidence="2" type="ORF">PF009_g24751</name>
    <name evidence="4" type="ORF">PF010_g23395</name>
    <name evidence="3" type="ORF">PF011_g22746</name>
</gene>
<dbReference type="EMBL" id="QXGC01002225">
    <property type="protein sequence ID" value="KAE9189001.1"/>
    <property type="molecule type" value="Genomic_DNA"/>
</dbReference>
<evidence type="ECO:0000313" key="5">
    <source>
        <dbReference type="EMBL" id="KAE9078179.1"/>
    </source>
</evidence>
<dbReference type="EMBL" id="QXFX01002367">
    <property type="protein sequence ID" value="KAE9077747.1"/>
    <property type="molecule type" value="Genomic_DNA"/>
</dbReference>
<dbReference type="Proteomes" id="UP000476176">
    <property type="component" value="Unassembled WGS sequence"/>
</dbReference>
<evidence type="ECO:0000313" key="8">
    <source>
        <dbReference type="EMBL" id="KAE9189001.1"/>
    </source>
</evidence>
<reference evidence="12 13" key="1">
    <citation type="submission" date="2018-08" db="EMBL/GenBank/DDBJ databases">
        <title>Genomic investigation of the strawberry pathogen Phytophthora fragariae indicates pathogenicity is determined by transcriptional variation in three key races.</title>
        <authorList>
            <person name="Adams T.M."/>
            <person name="Armitage A.D."/>
            <person name="Sobczyk M.K."/>
            <person name="Bates H.J."/>
            <person name="Dunwell J.M."/>
            <person name="Nellist C.F."/>
            <person name="Harrison R.J."/>
        </authorList>
    </citation>
    <scope>NUCLEOTIDE SEQUENCE [LARGE SCALE GENOMIC DNA]</scope>
    <source>
        <strain evidence="10 14">A4</strain>
        <strain evidence="9 15">BC-1</strain>
        <strain evidence="8 19">BC-23</strain>
        <strain evidence="7 13">NOV-27</strain>
        <strain evidence="6 16">NOV-5</strain>
        <strain evidence="5 17">NOV-71</strain>
        <strain evidence="11 20">NOV-77</strain>
        <strain evidence="2 12">NOV-9</strain>
        <strain evidence="4 21">ONT-3</strain>
        <strain evidence="3 18">SCRP245</strain>
    </source>
</reference>
<evidence type="ECO:0000313" key="20">
    <source>
        <dbReference type="Proteomes" id="UP000486351"/>
    </source>
</evidence>
<feature type="region of interest" description="Disordered" evidence="1">
    <location>
        <begin position="512"/>
        <end position="534"/>
    </location>
</feature>
<dbReference type="EMBL" id="QXFY01002344">
    <property type="protein sequence ID" value="KAE9298899.1"/>
    <property type="molecule type" value="Genomic_DNA"/>
</dbReference>
<evidence type="ECO:0000313" key="14">
    <source>
        <dbReference type="Proteomes" id="UP000437068"/>
    </source>
</evidence>
<sequence length="562" mass="63135">MQPAPFFRKVTKNKDGRPRKQRQGWGRFQSVLRERSADFNLTLDVQNLRQEVQNLTTLRDVLYTQSLVQRHSPEGSLSRMVNEYFHVFRKGAVLQESGRKRLVDDRDQRAFMHSMMDEEVDVGNGLCGPDVMMGQMTAYSTFLRWICMSGHVVSIVKADDSVLVSVKGSFEFQVMCTTIQLVFPHIMGNEWLIAQLVGRDVVAPARSTFHFNAAGKCFKYDVDMDFVEAFTSVVKDPLIVDILLGRALIGDNAMLGVVEESVALEEEEKASSRRLETYNEVEGVDGQSVKENCGQLSVPEALEIVPMESGQPAADSSSKEFCQRIVDDYFSAFANGYQRPGRDGAVTPSEVSQRDFLMQRFASPQISGAKGVTSVKCVEDRWRALSECFEMLGFQQKCVARTEGDSRSRVCLIDVTARYILRLTFPTIRTVFPHLLSNLPLLDALVDKVIMVPSELLFSVDRSSGHITHIEEEMDFTSALADLLPDGQELSFVLSQALLTRDGVHCNREEPSCTLEQQQKQTPPLSEIRQEEPQTTRRTMSIADILGDLLKGMPVVSNNFKL</sequence>
<evidence type="ECO:0000313" key="15">
    <source>
        <dbReference type="Proteomes" id="UP000440367"/>
    </source>
</evidence>
<dbReference type="Proteomes" id="UP000440367">
    <property type="component" value="Unassembled WGS sequence"/>
</dbReference>
<dbReference type="Proteomes" id="UP000429523">
    <property type="component" value="Unassembled WGS sequence"/>
</dbReference>
<dbReference type="Proteomes" id="UP000440732">
    <property type="component" value="Unassembled WGS sequence"/>
</dbReference>
<evidence type="ECO:0000313" key="13">
    <source>
        <dbReference type="Proteomes" id="UP000433483"/>
    </source>
</evidence>
<evidence type="ECO:0000313" key="7">
    <source>
        <dbReference type="EMBL" id="KAE9179092.1"/>
    </source>
</evidence>
<evidence type="ECO:0000313" key="9">
    <source>
        <dbReference type="EMBL" id="KAE9189926.1"/>
    </source>
</evidence>
<comment type="caution">
    <text evidence="5">The sequence shown here is derived from an EMBL/GenBank/DDBJ whole genome shotgun (WGS) entry which is preliminary data.</text>
</comment>
<dbReference type="Proteomes" id="UP000433483">
    <property type="component" value="Unassembled WGS sequence"/>
</dbReference>
<dbReference type="Proteomes" id="UP000488956">
    <property type="component" value="Unassembled WGS sequence"/>
</dbReference>
<dbReference type="EMBL" id="QXGE01002321">
    <property type="protein sequence ID" value="KAE9282899.1"/>
    <property type="molecule type" value="Genomic_DNA"/>
</dbReference>
<evidence type="ECO:0000313" key="3">
    <source>
        <dbReference type="EMBL" id="KAE8979689.1"/>
    </source>
</evidence>
<proteinExistence type="predicted"/>
<feature type="compositionally biased region" description="Polar residues" evidence="1">
    <location>
        <begin position="514"/>
        <end position="524"/>
    </location>
</feature>
<dbReference type="EMBL" id="QXGF01002359">
    <property type="protein sequence ID" value="KAE8925033.1"/>
    <property type="molecule type" value="Genomic_DNA"/>
</dbReference>
<evidence type="ECO:0000313" key="6">
    <source>
        <dbReference type="EMBL" id="KAE9098979.1"/>
    </source>
</evidence>